<keyword evidence="9" id="KW-1185">Reference proteome</keyword>
<feature type="transmembrane region" description="Helical" evidence="7">
    <location>
        <begin position="233"/>
        <end position="254"/>
    </location>
</feature>
<feature type="transmembrane region" description="Helical" evidence="7">
    <location>
        <begin position="109"/>
        <end position="128"/>
    </location>
</feature>
<evidence type="ECO:0000313" key="9">
    <source>
        <dbReference type="Proteomes" id="UP000294299"/>
    </source>
</evidence>
<comment type="similarity">
    <text evidence="2 7">Belongs to the UPF0056 (MarC) family.</text>
</comment>
<dbReference type="AlphaFoldDB" id="A0A484IBM7"/>
<organism evidence="8 9">
    <name type="scientific">Candidatus Nitrosocosmicus franklandianus</name>
    <dbReference type="NCBI Taxonomy" id="1798806"/>
    <lineage>
        <taxon>Archaea</taxon>
        <taxon>Nitrososphaerota</taxon>
        <taxon>Nitrososphaeria</taxon>
        <taxon>Nitrososphaerales</taxon>
        <taxon>Nitrososphaeraceae</taxon>
        <taxon>Candidatus Nitrosocosmicus</taxon>
    </lineage>
</organism>
<dbReference type="NCBIfam" id="TIGR00427">
    <property type="entry name" value="NAAT family transporter"/>
    <property type="match status" value="1"/>
</dbReference>
<sequence>MLHFGLILYIAISIFFDYTKLPKFRYSTDQCTCILLVRGILITRRFLLKVLIPDIVSVSLLDLFSFLNIFGDDLLRSIIALFVVINPIGTIPLFASITQKMQKKEHNMVLKTTVITAGTLLMIFAALGTQILSIFGITISSFMTAGGILLFVVSIELLTHGAWRFGGTVSDDSGVVPLAFPLLAGPGAITAVILSYQTAGLIVTMLSIAIVIVITYMVFYSTRTIYRILGRRGSLIVSRIFAVLIAAIAVQYIVDGLKTI</sequence>
<gene>
    <name evidence="8" type="ORF">NFRAN_2393</name>
</gene>
<evidence type="ECO:0000256" key="6">
    <source>
        <dbReference type="ARBA" id="ARBA00023136"/>
    </source>
</evidence>
<dbReference type="Proteomes" id="UP000294299">
    <property type="component" value="Chromosome NFRAN"/>
</dbReference>
<feature type="transmembrane region" description="Helical" evidence="7">
    <location>
        <begin position="202"/>
        <end position="221"/>
    </location>
</feature>
<dbReference type="InterPro" id="IPR002771">
    <property type="entry name" value="Multi_antbiot-R_MarC"/>
</dbReference>
<feature type="transmembrane region" description="Helical" evidence="7">
    <location>
        <begin position="175"/>
        <end position="196"/>
    </location>
</feature>
<feature type="transmembrane region" description="Helical" evidence="7">
    <location>
        <begin position="134"/>
        <end position="155"/>
    </location>
</feature>
<name>A0A484IBM7_9ARCH</name>
<keyword evidence="4 7" id="KW-0812">Transmembrane</keyword>
<dbReference type="GO" id="GO:0005886">
    <property type="term" value="C:plasma membrane"/>
    <property type="evidence" value="ECO:0007669"/>
    <property type="project" value="UniProtKB-SubCell"/>
</dbReference>
<accession>A0A484IBM7</accession>
<evidence type="ECO:0000256" key="5">
    <source>
        <dbReference type="ARBA" id="ARBA00022989"/>
    </source>
</evidence>
<comment type="subcellular location">
    <subcellularLocation>
        <location evidence="1 7">Cell membrane</location>
        <topology evidence="1 7">Multi-pass membrane protein</topology>
    </subcellularLocation>
</comment>
<dbReference type="PANTHER" id="PTHR33508">
    <property type="entry name" value="UPF0056 MEMBRANE PROTEIN YHCE"/>
    <property type="match status" value="1"/>
</dbReference>
<keyword evidence="6 7" id="KW-0472">Membrane</keyword>
<keyword evidence="5 7" id="KW-1133">Transmembrane helix</keyword>
<evidence type="ECO:0000313" key="8">
    <source>
        <dbReference type="EMBL" id="VFJ14715.1"/>
    </source>
</evidence>
<dbReference type="PANTHER" id="PTHR33508:SF1">
    <property type="entry name" value="UPF0056 MEMBRANE PROTEIN YHCE"/>
    <property type="match status" value="1"/>
</dbReference>
<dbReference type="EMBL" id="LR216287">
    <property type="protein sequence ID" value="VFJ14715.1"/>
    <property type="molecule type" value="Genomic_DNA"/>
</dbReference>
<evidence type="ECO:0000256" key="1">
    <source>
        <dbReference type="ARBA" id="ARBA00004651"/>
    </source>
</evidence>
<dbReference type="Pfam" id="PF01914">
    <property type="entry name" value="MarC"/>
    <property type="match status" value="1"/>
</dbReference>
<evidence type="ECO:0000256" key="7">
    <source>
        <dbReference type="RuleBase" id="RU362048"/>
    </source>
</evidence>
<dbReference type="KEGG" id="nfn:NFRAN_2393"/>
<evidence type="ECO:0000256" key="3">
    <source>
        <dbReference type="ARBA" id="ARBA00022475"/>
    </source>
</evidence>
<reference evidence="8 9" key="1">
    <citation type="submission" date="2019-02" db="EMBL/GenBank/DDBJ databases">
        <authorList>
            <person name="Lehtovirta-Morley E L."/>
        </authorList>
    </citation>
    <scope>NUCLEOTIDE SEQUENCE [LARGE SCALE GENOMIC DNA]</scope>
    <source>
        <strain evidence="8">NFRAN1</strain>
    </source>
</reference>
<keyword evidence="3" id="KW-1003">Cell membrane</keyword>
<evidence type="ECO:0000256" key="4">
    <source>
        <dbReference type="ARBA" id="ARBA00022692"/>
    </source>
</evidence>
<protein>
    <recommendedName>
        <fullName evidence="7">UPF0056 membrane protein</fullName>
    </recommendedName>
</protein>
<evidence type="ECO:0000256" key="2">
    <source>
        <dbReference type="ARBA" id="ARBA00009784"/>
    </source>
</evidence>
<proteinExistence type="inferred from homology"/>
<feature type="transmembrane region" description="Helical" evidence="7">
    <location>
        <begin position="77"/>
        <end position="97"/>
    </location>
</feature>